<proteinExistence type="predicted"/>
<dbReference type="EMBL" id="JBJKBG010000011">
    <property type="protein sequence ID" value="KAL3716980.1"/>
    <property type="molecule type" value="Genomic_DNA"/>
</dbReference>
<protein>
    <submittedName>
        <fullName evidence="1">Uncharacterized protein</fullName>
    </submittedName>
</protein>
<dbReference type="Gene3D" id="3.40.1810.10">
    <property type="entry name" value="Transcription factor, MADS-box"/>
    <property type="match status" value="1"/>
</dbReference>
<gene>
    <name evidence="1" type="ORF">ACJRO7_008543</name>
</gene>
<organism evidence="1 2">
    <name type="scientific">Eucalyptus globulus</name>
    <name type="common">Tasmanian blue gum</name>
    <dbReference type="NCBI Taxonomy" id="34317"/>
    <lineage>
        <taxon>Eukaryota</taxon>
        <taxon>Viridiplantae</taxon>
        <taxon>Streptophyta</taxon>
        <taxon>Embryophyta</taxon>
        <taxon>Tracheophyta</taxon>
        <taxon>Spermatophyta</taxon>
        <taxon>Magnoliopsida</taxon>
        <taxon>eudicotyledons</taxon>
        <taxon>Gunneridae</taxon>
        <taxon>Pentapetalae</taxon>
        <taxon>rosids</taxon>
        <taxon>malvids</taxon>
        <taxon>Myrtales</taxon>
        <taxon>Myrtaceae</taxon>
        <taxon>Myrtoideae</taxon>
        <taxon>Eucalypteae</taxon>
        <taxon>Eucalyptus</taxon>
    </lineage>
</organism>
<evidence type="ECO:0000313" key="1">
    <source>
        <dbReference type="EMBL" id="KAL3716980.1"/>
    </source>
</evidence>
<keyword evidence="2" id="KW-1185">Reference proteome</keyword>
<name>A0ABD3IS21_EUCGL</name>
<dbReference type="AlphaFoldDB" id="A0ABD3IS21"/>
<sequence length="98" mass="10801">MAAIVFSRGGKPFSFGHPSGQAVVDRVENPKTAGTNATQQAHIDGDQTVEELNKQCTKDLHDNRVEKKRAEEVKHGKLPKIENLSFNELMVMLANSIT</sequence>
<dbReference type="Proteomes" id="UP001634007">
    <property type="component" value="Unassembled WGS sequence"/>
</dbReference>
<reference evidence="1 2" key="1">
    <citation type="submission" date="2024-11" db="EMBL/GenBank/DDBJ databases">
        <title>Chromosome-level genome assembly of Eucalyptus globulus Labill. provides insights into its genome evolution.</title>
        <authorList>
            <person name="Li X."/>
        </authorList>
    </citation>
    <scope>NUCLEOTIDE SEQUENCE [LARGE SCALE GENOMIC DNA]</scope>
    <source>
        <strain evidence="1">CL2024</strain>
        <tissue evidence="1">Fresh tender leaves</tissue>
    </source>
</reference>
<evidence type="ECO:0000313" key="2">
    <source>
        <dbReference type="Proteomes" id="UP001634007"/>
    </source>
</evidence>
<dbReference type="InterPro" id="IPR036879">
    <property type="entry name" value="TF_MADSbox_sf"/>
</dbReference>
<accession>A0ABD3IS21</accession>
<comment type="caution">
    <text evidence="1">The sequence shown here is derived from an EMBL/GenBank/DDBJ whole genome shotgun (WGS) entry which is preliminary data.</text>
</comment>